<feature type="coiled-coil region" evidence="1">
    <location>
        <begin position="376"/>
        <end position="417"/>
    </location>
</feature>
<keyword evidence="1" id="KW-0175">Coiled coil</keyword>
<keyword evidence="5" id="KW-1185">Reference proteome</keyword>
<gene>
    <name evidence="4" type="ORF">B0A48_15321</name>
</gene>
<feature type="transmembrane region" description="Helical" evidence="3">
    <location>
        <begin position="202"/>
        <end position="226"/>
    </location>
</feature>
<dbReference type="Pfam" id="PF12271">
    <property type="entry name" value="Chs7"/>
    <property type="match status" value="1"/>
</dbReference>
<evidence type="ECO:0000256" key="1">
    <source>
        <dbReference type="SAM" id="Coils"/>
    </source>
</evidence>
<dbReference type="GO" id="GO:0005789">
    <property type="term" value="C:endoplasmic reticulum membrane"/>
    <property type="evidence" value="ECO:0007669"/>
    <property type="project" value="TreeGrafter"/>
</dbReference>
<dbReference type="InterPro" id="IPR014751">
    <property type="entry name" value="XRCC4-like_C"/>
</dbReference>
<feature type="compositionally biased region" description="Acidic residues" evidence="2">
    <location>
        <begin position="460"/>
        <end position="481"/>
    </location>
</feature>
<feature type="region of interest" description="Disordered" evidence="2">
    <location>
        <begin position="441"/>
        <end position="568"/>
    </location>
</feature>
<dbReference type="InParanoid" id="A0A1V8SHM5"/>
<dbReference type="PANTHER" id="PTHR35329:SF1">
    <property type="entry name" value="CHITIN SYNTHASE EXPORT CHAPERONE"/>
    <property type="match status" value="1"/>
</dbReference>
<dbReference type="Gene3D" id="1.20.5.370">
    <property type="match status" value="1"/>
</dbReference>
<dbReference type="GO" id="GO:0006457">
    <property type="term" value="P:protein folding"/>
    <property type="evidence" value="ECO:0007669"/>
    <property type="project" value="TreeGrafter"/>
</dbReference>
<dbReference type="PANTHER" id="PTHR35329">
    <property type="entry name" value="CHITIN SYNTHASE EXPORT CHAPERONE"/>
    <property type="match status" value="1"/>
</dbReference>
<feature type="compositionally biased region" description="Acidic residues" evidence="2">
    <location>
        <begin position="558"/>
        <end position="568"/>
    </location>
</feature>
<dbReference type="OrthoDB" id="5582162at2759"/>
<name>A0A1V8SHM5_9PEZI</name>
<keyword evidence="3" id="KW-1133">Transmembrane helix</keyword>
<dbReference type="AlphaFoldDB" id="A0A1V8SHM5"/>
<dbReference type="EMBL" id="NAJO01000044">
    <property type="protein sequence ID" value="OQN98655.1"/>
    <property type="molecule type" value="Genomic_DNA"/>
</dbReference>
<sequence>MPTKYGNFHNFCRDTGSIHATLPVCNLFPESPSRGGNGFGGCDLEGIALSGGRNLANLGSILVAGIAIAISAFLFLRSNRKRAAVGRREMQLFLLGYTIIMICEIFTVGWFPLNGMVRRVFSAIHIASIVATLWILMMNGAVGYQLLDDGTILSLGLVFGSAAALFVGTGYIALDTGFSWTGFFDQTQAEQGLDKSYSLYTLYQLVPLVFIVIYFLLETILVLRVLGEVRPMIYLVGAALMFAIGQIFQYVVSVHICTGSAGKINGGFFETLFTLFAVILVSSSLGPLQASTFDGNESEWRHILIQTLLPQNSSTSGVKTEGIELVAAITGAKCTLTIRRNIEKITQRLGSIALQQDDEREEISAFEWVDTALINSQTLSAQLAEARKSISEQQAQVAKLTKQLDDLVEAKREHERVLVGKFVQLLNAKKGKVRDLLRVVGGQPGGAVAPSRGKRKAREEDEAMDVDDDAEDGVGGGEDDEGRATPEGSTDDEGSDGEGQVLPLRGRADVTSTGNGTIDEPEAEQDAVLPPRRELPFTRAAATNGEKAKATKIPVPAPDDDEDTDDEL</sequence>
<dbReference type="Proteomes" id="UP000192596">
    <property type="component" value="Unassembled WGS sequence"/>
</dbReference>
<organism evidence="4 5">
    <name type="scientific">Cryoendolithus antarcticus</name>
    <dbReference type="NCBI Taxonomy" id="1507870"/>
    <lineage>
        <taxon>Eukaryota</taxon>
        <taxon>Fungi</taxon>
        <taxon>Dikarya</taxon>
        <taxon>Ascomycota</taxon>
        <taxon>Pezizomycotina</taxon>
        <taxon>Dothideomycetes</taxon>
        <taxon>Dothideomycetidae</taxon>
        <taxon>Cladosporiales</taxon>
        <taxon>Cladosporiaceae</taxon>
        <taxon>Cryoendolithus</taxon>
    </lineage>
</organism>
<reference evidence="5" key="1">
    <citation type="submission" date="2017-03" db="EMBL/GenBank/DDBJ databases">
        <title>Genomes of endolithic fungi from Antarctica.</title>
        <authorList>
            <person name="Coleine C."/>
            <person name="Masonjones S."/>
            <person name="Stajich J.E."/>
        </authorList>
    </citation>
    <scope>NUCLEOTIDE SEQUENCE [LARGE SCALE GENOMIC DNA]</scope>
    <source>
        <strain evidence="5">CCFEE 5527</strain>
    </source>
</reference>
<evidence type="ECO:0000256" key="3">
    <source>
        <dbReference type="SAM" id="Phobius"/>
    </source>
</evidence>
<feature type="transmembrane region" description="Helical" evidence="3">
    <location>
        <begin position="119"/>
        <end position="140"/>
    </location>
</feature>
<evidence type="ECO:0000313" key="5">
    <source>
        <dbReference type="Proteomes" id="UP000192596"/>
    </source>
</evidence>
<feature type="transmembrane region" description="Helical" evidence="3">
    <location>
        <begin position="55"/>
        <end position="76"/>
    </location>
</feature>
<dbReference type="STRING" id="1507870.A0A1V8SHM5"/>
<proteinExistence type="predicted"/>
<protein>
    <submittedName>
        <fullName evidence="4">Uncharacterized protein</fullName>
    </submittedName>
</protein>
<evidence type="ECO:0000256" key="2">
    <source>
        <dbReference type="SAM" id="MobiDB-lite"/>
    </source>
</evidence>
<dbReference type="GO" id="GO:0051082">
    <property type="term" value="F:unfolded protein binding"/>
    <property type="evidence" value="ECO:0007669"/>
    <property type="project" value="TreeGrafter"/>
</dbReference>
<dbReference type="InterPro" id="IPR022057">
    <property type="entry name" value="Chs7"/>
</dbReference>
<keyword evidence="3" id="KW-0812">Transmembrane</keyword>
<feature type="transmembrane region" description="Helical" evidence="3">
    <location>
        <begin position="92"/>
        <end position="113"/>
    </location>
</feature>
<keyword evidence="3" id="KW-0472">Membrane</keyword>
<feature type="transmembrane region" description="Helical" evidence="3">
    <location>
        <begin position="152"/>
        <end position="174"/>
    </location>
</feature>
<feature type="transmembrane region" description="Helical" evidence="3">
    <location>
        <begin position="264"/>
        <end position="281"/>
    </location>
</feature>
<evidence type="ECO:0000313" key="4">
    <source>
        <dbReference type="EMBL" id="OQN98655.1"/>
    </source>
</evidence>
<feature type="transmembrane region" description="Helical" evidence="3">
    <location>
        <begin position="233"/>
        <end position="252"/>
    </location>
</feature>
<accession>A0A1V8SHM5</accession>
<dbReference type="SUPFAM" id="SSF58022">
    <property type="entry name" value="XRCC4, C-terminal oligomerization domain"/>
    <property type="match status" value="1"/>
</dbReference>
<comment type="caution">
    <text evidence="4">The sequence shown here is derived from an EMBL/GenBank/DDBJ whole genome shotgun (WGS) entry which is preliminary data.</text>
</comment>